<accession>A0A0F6MRE8</accession>
<protein>
    <submittedName>
        <fullName evidence="1">Uncharacterized protein</fullName>
    </submittedName>
</protein>
<reference evidence="1" key="1">
    <citation type="submission" date="2012-01" db="EMBL/GenBank/DDBJ databases">
        <title>The Genome Sequence of Treponema denticola OTK.</title>
        <authorList>
            <consortium name="The Broad Institute Genome Sequencing Platform"/>
            <person name="Earl A."/>
            <person name="Ward D."/>
            <person name="Feldgarden M."/>
            <person name="Gevers D."/>
            <person name="Blanton J.M."/>
            <person name="Fenno C.J."/>
            <person name="Baranova O.V."/>
            <person name="Mathney J."/>
            <person name="Dewhirst F.E."/>
            <person name="Izard J."/>
            <person name="Young S.K."/>
            <person name="Zeng Q."/>
            <person name="Gargeya S."/>
            <person name="Fitzgerald M."/>
            <person name="Haas B."/>
            <person name="Abouelleil A."/>
            <person name="Alvarado L."/>
            <person name="Arachchi H.M."/>
            <person name="Berlin A."/>
            <person name="Chapman S.B."/>
            <person name="Gearin G."/>
            <person name="Goldberg J."/>
            <person name="Griggs A."/>
            <person name="Gujja S."/>
            <person name="Hansen M."/>
            <person name="Heiman D."/>
            <person name="Howarth C."/>
            <person name="Larimer J."/>
            <person name="Lui A."/>
            <person name="MacDonald P.J.P."/>
            <person name="McCowen C."/>
            <person name="Montmayeur A."/>
            <person name="Murphy C."/>
            <person name="Neiman D."/>
            <person name="Pearson M."/>
            <person name="Priest M."/>
            <person name="Roberts A."/>
            <person name="Saif S."/>
            <person name="Shea T."/>
            <person name="Sisk P."/>
            <person name="Stolte C."/>
            <person name="Sykes S."/>
            <person name="Wortman J."/>
            <person name="Nusbaum C."/>
            <person name="Birren B."/>
        </authorList>
    </citation>
    <scope>NUCLEOTIDE SEQUENCE [LARGE SCALE GENOMIC DNA]</scope>
    <source>
        <strain evidence="1">OTK</strain>
    </source>
</reference>
<evidence type="ECO:0000313" key="1">
    <source>
        <dbReference type="EMBL" id="EMB23570.1"/>
    </source>
</evidence>
<name>A0A0F6MRE8_TREDN</name>
<comment type="caution">
    <text evidence="1">The sequence shown here is derived from an EMBL/GenBank/DDBJ whole genome shotgun (WGS) entry which is preliminary data.</text>
</comment>
<gene>
    <name evidence="1" type="ORF">HMPREF9723_00708</name>
</gene>
<dbReference type="HOGENOM" id="CLU_209737_0_0_12"/>
<dbReference type="Proteomes" id="UP000011701">
    <property type="component" value="Chromosome"/>
</dbReference>
<organism evidence="1">
    <name type="scientific">Treponema denticola OTK</name>
    <dbReference type="NCBI Taxonomy" id="999434"/>
    <lineage>
        <taxon>Bacteria</taxon>
        <taxon>Pseudomonadati</taxon>
        <taxon>Spirochaetota</taxon>
        <taxon>Spirochaetia</taxon>
        <taxon>Spirochaetales</taxon>
        <taxon>Treponemataceae</taxon>
        <taxon>Treponema</taxon>
    </lineage>
</organism>
<proteinExistence type="predicted"/>
<dbReference type="EMBL" id="AGDY01000004">
    <property type="protein sequence ID" value="EMB23570.1"/>
    <property type="molecule type" value="Genomic_DNA"/>
</dbReference>
<dbReference type="AlphaFoldDB" id="A0A0F6MRE8"/>
<dbReference type="RefSeq" id="WP_002691108.1">
    <property type="nucleotide sequence ID" value="NZ_CM001797.1"/>
</dbReference>
<sequence>MIGLMKNYKESLKDTPQPILLSEMKNSIDLKALFSYAKANNMKVSELSETDKKKFVRARCLL</sequence>